<reference evidence="1" key="1">
    <citation type="submission" date="2019-10" db="EMBL/GenBank/DDBJ databases">
        <authorList>
            <consortium name="DOE Joint Genome Institute"/>
            <person name="Kuo A."/>
            <person name="Miyauchi S."/>
            <person name="Kiss E."/>
            <person name="Drula E."/>
            <person name="Kohler A."/>
            <person name="Sanchez-Garcia M."/>
            <person name="Andreopoulos B."/>
            <person name="Barry K.W."/>
            <person name="Bonito G."/>
            <person name="Buee M."/>
            <person name="Carver A."/>
            <person name="Chen C."/>
            <person name="Cichocki N."/>
            <person name="Clum A."/>
            <person name="Culley D."/>
            <person name="Crous P.W."/>
            <person name="Fauchery L."/>
            <person name="Girlanda M."/>
            <person name="Hayes R."/>
            <person name="Keri Z."/>
            <person name="Labutti K."/>
            <person name="Lipzen A."/>
            <person name="Lombard V."/>
            <person name="Magnuson J."/>
            <person name="Maillard F."/>
            <person name="Morin E."/>
            <person name="Murat C."/>
            <person name="Nolan M."/>
            <person name="Ohm R."/>
            <person name="Pangilinan J."/>
            <person name="Pereira M."/>
            <person name="Perotto S."/>
            <person name="Peter M."/>
            <person name="Riley R."/>
            <person name="Sitrit Y."/>
            <person name="Stielow B."/>
            <person name="Szollosi G."/>
            <person name="Zifcakova L."/>
            <person name="Stursova M."/>
            <person name="Spatafora J.W."/>
            <person name="Tedersoo L."/>
            <person name="Vaario L.-M."/>
            <person name="Yamada A."/>
            <person name="Yan M."/>
            <person name="Wang P."/>
            <person name="Xu J."/>
            <person name="Bruns T."/>
            <person name="Baldrian P."/>
            <person name="Vilgalys R."/>
            <person name="Henrissat B."/>
            <person name="Grigoriev I.V."/>
            <person name="Hibbett D."/>
            <person name="Nagy L.G."/>
            <person name="Martin F.M."/>
        </authorList>
    </citation>
    <scope>NUCLEOTIDE SEQUENCE</scope>
    <source>
        <strain evidence="1">P2</strain>
    </source>
</reference>
<dbReference type="EMBL" id="MU118018">
    <property type="protein sequence ID" value="KAF9648197.1"/>
    <property type="molecule type" value="Genomic_DNA"/>
</dbReference>
<comment type="caution">
    <text evidence="1">The sequence shown here is derived from an EMBL/GenBank/DDBJ whole genome shotgun (WGS) entry which is preliminary data.</text>
</comment>
<dbReference type="Proteomes" id="UP000886501">
    <property type="component" value="Unassembled WGS sequence"/>
</dbReference>
<sequence length="255" mass="28333">MSFSPRPPSPEEGSTPLDVSNLTQMAPVRQNTPNLFAGLSMIRESVRDSTRSPTIAGRMEHRRSANKLSVRSTSRNQLRNVSRASSPATPSRRRSVTSGIQVDNTEFLRRANAQLDEARMAVEEISDDELNYGEGTTPRESYDRMVKRIQGQKSPIQAWAEDNNYGTDTLTQRITAMEALEDSELKTHRIIQDPEFAGTCQATLAQSLTGTNEVCKASHKDTRLVCLLVSILQRVSVSSSSNVELAEYKLWSDSV</sequence>
<keyword evidence="2" id="KW-1185">Reference proteome</keyword>
<gene>
    <name evidence="1" type="ORF">BDM02DRAFT_3187360</name>
</gene>
<accession>A0ACB6ZF17</accession>
<protein>
    <submittedName>
        <fullName evidence="1">Uncharacterized protein</fullName>
    </submittedName>
</protein>
<proteinExistence type="predicted"/>
<reference evidence="1" key="2">
    <citation type="journal article" date="2020" name="Nat. Commun.">
        <title>Large-scale genome sequencing of mycorrhizal fungi provides insights into the early evolution of symbiotic traits.</title>
        <authorList>
            <person name="Miyauchi S."/>
            <person name="Kiss E."/>
            <person name="Kuo A."/>
            <person name="Drula E."/>
            <person name="Kohler A."/>
            <person name="Sanchez-Garcia M."/>
            <person name="Morin E."/>
            <person name="Andreopoulos B."/>
            <person name="Barry K.W."/>
            <person name="Bonito G."/>
            <person name="Buee M."/>
            <person name="Carver A."/>
            <person name="Chen C."/>
            <person name="Cichocki N."/>
            <person name="Clum A."/>
            <person name="Culley D."/>
            <person name="Crous P.W."/>
            <person name="Fauchery L."/>
            <person name="Girlanda M."/>
            <person name="Hayes R.D."/>
            <person name="Keri Z."/>
            <person name="LaButti K."/>
            <person name="Lipzen A."/>
            <person name="Lombard V."/>
            <person name="Magnuson J."/>
            <person name="Maillard F."/>
            <person name="Murat C."/>
            <person name="Nolan M."/>
            <person name="Ohm R.A."/>
            <person name="Pangilinan J."/>
            <person name="Pereira M.F."/>
            <person name="Perotto S."/>
            <person name="Peter M."/>
            <person name="Pfister S."/>
            <person name="Riley R."/>
            <person name="Sitrit Y."/>
            <person name="Stielow J.B."/>
            <person name="Szollosi G."/>
            <person name="Zifcakova L."/>
            <person name="Stursova M."/>
            <person name="Spatafora J.W."/>
            <person name="Tedersoo L."/>
            <person name="Vaario L.M."/>
            <person name="Yamada A."/>
            <person name="Yan M."/>
            <person name="Wang P."/>
            <person name="Xu J."/>
            <person name="Bruns T."/>
            <person name="Baldrian P."/>
            <person name="Vilgalys R."/>
            <person name="Dunand C."/>
            <person name="Henrissat B."/>
            <person name="Grigoriev I.V."/>
            <person name="Hibbett D."/>
            <person name="Nagy L.G."/>
            <person name="Martin F.M."/>
        </authorList>
    </citation>
    <scope>NUCLEOTIDE SEQUENCE</scope>
    <source>
        <strain evidence="1">P2</strain>
    </source>
</reference>
<evidence type="ECO:0000313" key="1">
    <source>
        <dbReference type="EMBL" id="KAF9648197.1"/>
    </source>
</evidence>
<organism evidence="1 2">
    <name type="scientific">Thelephora ganbajun</name>
    <name type="common">Ganba fungus</name>
    <dbReference type="NCBI Taxonomy" id="370292"/>
    <lineage>
        <taxon>Eukaryota</taxon>
        <taxon>Fungi</taxon>
        <taxon>Dikarya</taxon>
        <taxon>Basidiomycota</taxon>
        <taxon>Agaricomycotina</taxon>
        <taxon>Agaricomycetes</taxon>
        <taxon>Thelephorales</taxon>
        <taxon>Thelephoraceae</taxon>
        <taxon>Thelephora</taxon>
    </lineage>
</organism>
<name>A0ACB6ZF17_THEGA</name>
<evidence type="ECO:0000313" key="2">
    <source>
        <dbReference type="Proteomes" id="UP000886501"/>
    </source>
</evidence>